<evidence type="ECO:0008006" key="8">
    <source>
        <dbReference type="Google" id="ProtNLM"/>
    </source>
</evidence>
<dbReference type="VEuPathDB" id="FungiDB:M747DRAFT_351765"/>
<dbReference type="InterPro" id="IPR007568">
    <property type="entry name" value="RTA1"/>
</dbReference>
<proteinExistence type="predicted"/>
<feature type="transmembrane region" description="Helical" evidence="5">
    <location>
        <begin position="46"/>
        <end position="64"/>
    </location>
</feature>
<accession>A0A254UDG4</accession>
<comment type="subcellular location">
    <subcellularLocation>
        <location evidence="1">Membrane</location>
        <topology evidence="1">Multi-pass membrane protein</topology>
    </subcellularLocation>
</comment>
<evidence type="ECO:0000256" key="2">
    <source>
        <dbReference type="ARBA" id="ARBA00022692"/>
    </source>
</evidence>
<evidence type="ECO:0000256" key="5">
    <source>
        <dbReference type="SAM" id="Phobius"/>
    </source>
</evidence>
<feature type="transmembrane region" description="Helical" evidence="5">
    <location>
        <begin position="200"/>
        <end position="216"/>
    </location>
</feature>
<feature type="transmembrane region" description="Helical" evidence="5">
    <location>
        <begin position="125"/>
        <end position="144"/>
    </location>
</feature>
<dbReference type="Pfam" id="PF04479">
    <property type="entry name" value="RTA1"/>
    <property type="match status" value="1"/>
</dbReference>
<feature type="transmembrane region" description="Helical" evidence="5">
    <location>
        <begin position="20"/>
        <end position="39"/>
    </location>
</feature>
<dbReference type="PANTHER" id="PTHR31465">
    <property type="entry name" value="PROTEIN RTA1-RELATED"/>
    <property type="match status" value="1"/>
</dbReference>
<organism evidence="6 7">
    <name type="scientific">Aspergillus niger</name>
    <dbReference type="NCBI Taxonomy" id="5061"/>
    <lineage>
        <taxon>Eukaryota</taxon>
        <taxon>Fungi</taxon>
        <taxon>Dikarya</taxon>
        <taxon>Ascomycota</taxon>
        <taxon>Pezizomycotina</taxon>
        <taxon>Eurotiomycetes</taxon>
        <taxon>Eurotiomycetidae</taxon>
        <taxon>Eurotiales</taxon>
        <taxon>Aspergillaceae</taxon>
        <taxon>Aspergillus</taxon>
        <taxon>Aspergillus subgen. Circumdati</taxon>
    </lineage>
</organism>
<keyword evidence="3 5" id="KW-1133">Transmembrane helix</keyword>
<feature type="transmembrane region" description="Helical" evidence="5">
    <location>
        <begin position="156"/>
        <end position="179"/>
    </location>
</feature>
<gene>
    <name evidence="6" type="ORF">CAN33_0020295</name>
</gene>
<feature type="transmembrane region" description="Helical" evidence="5">
    <location>
        <begin position="236"/>
        <end position="256"/>
    </location>
</feature>
<dbReference type="EMBL" id="NKJJ02000010">
    <property type="protein sequence ID" value="TPR06214.1"/>
    <property type="molecule type" value="Genomic_DNA"/>
</dbReference>
<dbReference type="Proteomes" id="UP000197666">
    <property type="component" value="Unassembled WGS sequence"/>
</dbReference>
<evidence type="ECO:0000313" key="7">
    <source>
        <dbReference type="Proteomes" id="UP000197666"/>
    </source>
</evidence>
<comment type="caution">
    <text evidence="6">The sequence shown here is derived from an EMBL/GenBank/DDBJ whole genome shotgun (WGS) entry which is preliminary data.</text>
</comment>
<dbReference type="VEuPathDB" id="FungiDB:An02g07560"/>
<name>A0A254UDG4_ASPNG</name>
<protein>
    <recommendedName>
        <fullName evidence="8">RTA1 domain protein</fullName>
    </recommendedName>
</protein>
<evidence type="ECO:0000256" key="3">
    <source>
        <dbReference type="ARBA" id="ARBA00022989"/>
    </source>
</evidence>
<keyword evidence="2 5" id="KW-0812">Transmembrane</keyword>
<sequence length="278" mass="31336">MAKLEPYKHGVYLWQYLPSLAASAIFAVIFASVTVVHFIKLKKWRARFCIPYAIGGVFEIIGYATRAWAHFASGKIMPYSIQNVLILLGPVLFSASVYMALGRIMRNTGGEHHSLIPIRWLTKTFVMGDVLSFMVQGGAAGLMVSGDNATLGKGMVIVGLLIQIFMFGFFVVTAMVFQFRLHRLPTPGARDPRINWRRHLHLLYGVSLLIMVRSLFRVAEYALGNTGYPLTHEWTLYVFDALLMSLSMVAWVVWYPGALSRPNMDMELFNRGDRHDGL</sequence>
<dbReference type="VEuPathDB" id="FungiDB:ASPNIDRAFT2_1183120"/>
<evidence type="ECO:0000313" key="6">
    <source>
        <dbReference type="EMBL" id="TPR06214.1"/>
    </source>
</evidence>
<feature type="transmembrane region" description="Helical" evidence="5">
    <location>
        <begin position="84"/>
        <end position="104"/>
    </location>
</feature>
<keyword evidence="4 5" id="KW-0472">Membrane</keyword>
<dbReference type="VEuPathDB" id="FungiDB:ATCC64974_36060"/>
<dbReference type="AlphaFoldDB" id="A0A254UDG4"/>
<dbReference type="PANTHER" id="PTHR31465:SF27">
    <property type="entry name" value="DOMAIN PROTEIN, PUTATIVE (AFU_ORTHOLOGUE AFUA_3G01030)-RELATED"/>
    <property type="match status" value="1"/>
</dbReference>
<reference evidence="7" key="1">
    <citation type="submission" date="2018-10" db="EMBL/GenBank/DDBJ databases">
        <title>FDA dAtabase for Regulatory Grade micrObial Sequences (FDA-ARGOS): Supporting development and validation of Infectious Disease Dx tests.</title>
        <authorList>
            <person name="Kerrigan L."/>
            <person name="Tallon L."/>
            <person name="Sadzewicz L."/>
            <person name="Sengamalay N."/>
            <person name="Ott S."/>
            <person name="Godinez A."/>
            <person name="Nagaraj S."/>
            <person name="Vavikolanu K."/>
            <person name="Nadendla S."/>
            <person name="George J."/>
            <person name="Sichtig H."/>
        </authorList>
    </citation>
    <scope>NUCLEOTIDE SEQUENCE [LARGE SCALE GENOMIC DNA]</scope>
    <source>
        <strain evidence="7">FDAARGOS_311</strain>
    </source>
</reference>
<evidence type="ECO:0000256" key="4">
    <source>
        <dbReference type="ARBA" id="ARBA00023136"/>
    </source>
</evidence>
<evidence type="ECO:0000256" key="1">
    <source>
        <dbReference type="ARBA" id="ARBA00004141"/>
    </source>
</evidence>
<dbReference type="GO" id="GO:0016020">
    <property type="term" value="C:membrane"/>
    <property type="evidence" value="ECO:0007669"/>
    <property type="project" value="UniProtKB-SubCell"/>
</dbReference>